<protein>
    <submittedName>
        <fullName evidence="2">Uncharacterized protein</fullName>
    </submittedName>
</protein>
<dbReference type="EMBL" id="JAHRIO010074934">
    <property type="protein sequence ID" value="MEQ2183241.1"/>
    <property type="molecule type" value="Genomic_DNA"/>
</dbReference>
<sequence length="123" mass="13193">MEKGSLANLRGKTLEEIEIQDKLDLTDSESEESEAAICDPSPRTKNQEPEESSEDSIDGSGEGTSQECTRPTLTGELPGTSAGKRSTASPTEKPSDTLDGMTVSIFMIVLYSMLLFVNADSTE</sequence>
<evidence type="ECO:0000313" key="2">
    <source>
        <dbReference type="EMBL" id="MEQ2183241.1"/>
    </source>
</evidence>
<keyword evidence="3" id="KW-1185">Reference proteome</keyword>
<dbReference type="Proteomes" id="UP001476798">
    <property type="component" value="Unassembled WGS sequence"/>
</dbReference>
<name>A0ABV0PIC4_9TELE</name>
<accession>A0ABV0PIC4</accession>
<evidence type="ECO:0000256" key="1">
    <source>
        <dbReference type="SAM" id="MobiDB-lite"/>
    </source>
</evidence>
<organism evidence="2 3">
    <name type="scientific">Goodea atripinnis</name>
    <dbReference type="NCBI Taxonomy" id="208336"/>
    <lineage>
        <taxon>Eukaryota</taxon>
        <taxon>Metazoa</taxon>
        <taxon>Chordata</taxon>
        <taxon>Craniata</taxon>
        <taxon>Vertebrata</taxon>
        <taxon>Euteleostomi</taxon>
        <taxon>Actinopterygii</taxon>
        <taxon>Neopterygii</taxon>
        <taxon>Teleostei</taxon>
        <taxon>Neoteleostei</taxon>
        <taxon>Acanthomorphata</taxon>
        <taxon>Ovalentaria</taxon>
        <taxon>Atherinomorphae</taxon>
        <taxon>Cyprinodontiformes</taxon>
        <taxon>Goodeidae</taxon>
        <taxon>Goodea</taxon>
    </lineage>
</organism>
<feature type="compositionally biased region" description="Polar residues" evidence="1">
    <location>
        <begin position="83"/>
        <end position="92"/>
    </location>
</feature>
<reference evidence="2 3" key="1">
    <citation type="submission" date="2021-06" db="EMBL/GenBank/DDBJ databases">
        <authorList>
            <person name="Palmer J.M."/>
        </authorList>
    </citation>
    <scope>NUCLEOTIDE SEQUENCE [LARGE SCALE GENOMIC DNA]</scope>
    <source>
        <strain evidence="2 3">GA_2019</strain>
        <tissue evidence="2">Muscle</tissue>
    </source>
</reference>
<gene>
    <name evidence="2" type="ORF">GOODEAATRI_030756</name>
</gene>
<feature type="region of interest" description="Disordered" evidence="1">
    <location>
        <begin position="20"/>
        <end position="100"/>
    </location>
</feature>
<comment type="caution">
    <text evidence="2">The sequence shown here is derived from an EMBL/GenBank/DDBJ whole genome shotgun (WGS) entry which is preliminary data.</text>
</comment>
<proteinExistence type="predicted"/>
<evidence type="ECO:0000313" key="3">
    <source>
        <dbReference type="Proteomes" id="UP001476798"/>
    </source>
</evidence>